<dbReference type="CDD" id="cd00364">
    <property type="entry name" value="Ribosomal_uS17"/>
    <property type="match status" value="1"/>
</dbReference>
<proteinExistence type="inferred from homology"/>
<dbReference type="InterPro" id="IPR019979">
    <property type="entry name" value="Ribosomal_uS17_CS"/>
</dbReference>
<dbReference type="Pfam" id="PF00366">
    <property type="entry name" value="Ribosomal_S17"/>
    <property type="match status" value="1"/>
</dbReference>
<accession>A0A1G1ZQC4</accession>
<dbReference type="InterPro" id="IPR000266">
    <property type="entry name" value="Ribosomal_uS17"/>
</dbReference>
<evidence type="ECO:0000256" key="3">
    <source>
        <dbReference type="ARBA" id="ARBA00023274"/>
    </source>
</evidence>
<comment type="caution">
    <text evidence="6">The sequence shown here is derived from an EMBL/GenBank/DDBJ whole genome shotgun (WGS) entry which is preliminary data.</text>
</comment>
<keyword evidence="5" id="KW-0694">RNA-binding</keyword>
<evidence type="ECO:0000256" key="2">
    <source>
        <dbReference type="ARBA" id="ARBA00022980"/>
    </source>
</evidence>
<evidence type="ECO:0000256" key="1">
    <source>
        <dbReference type="ARBA" id="ARBA00010254"/>
    </source>
</evidence>
<evidence type="ECO:0000256" key="4">
    <source>
        <dbReference type="RuleBase" id="RU003872"/>
    </source>
</evidence>
<gene>
    <name evidence="6" type="ORF">A3I24_03455</name>
</gene>
<dbReference type="SUPFAM" id="SSF50249">
    <property type="entry name" value="Nucleic acid-binding proteins"/>
    <property type="match status" value="1"/>
</dbReference>
<dbReference type="NCBIfam" id="NF004123">
    <property type="entry name" value="PRK05610.1"/>
    <property type="match status" value="1"/>
</dbReference>
<comment type="function">
    <text evidence="5">One of the primary rRNA binding proteins, it binds specifically to the 5'-end of 16S ribosomal.</text>
</comment>
<dbReference type="PANTHER" id="PTHR10744">
    <property type="entry name" value="40S RIBOSOMAL PROTEIN S11 FAMILY MEMBER"/>
    <property type="match status" value="1"/>
</dbReference>
<organism evidence="6 7">
    <name type="scientific">Candidatus Harrisonbacteria bacterium RIFCSPLOWO2_02_FULL_41_13b</name>
    <dbReference type="NCBI Taxonomy" id="1798409"/>
    <lineage>
        <taxon>Bacteria</taxon>
        <taxon>Candidatus Harrisoniibacteriota</taxon>
    </lineage>
</organism>
<dbReference type="GO" id="GO:0003735">
    <property type="term" value="F:structural constituent of ribosome"/>
    <property type="evidence" value="ECO:0007669"/>
    <property type="project" value="InterPro"/>
</dbReference>
<reference evidence="6 7" key="1">
    <citation type="journal article" date="2016" name="Nat. Commun.">
        <title>Thousands of microbial genomes shed light on interconnected biogeochemical processes in an aquifer system.</title>
        <authorList>
            <person name="Anantharaman K."/>
            <person name="Brown C.T."/>
            <person name="Hug L.A."/>
            <person name="Sharon I."/>
            <person name="Castelle C.J."/>
            <person name="Probst A.J."/>
            <person name="Thomas B.C."/>
            <person name="Singh A."/>
            <person name="Wilkins M.J."/>
            <person name="Karaoz U."/>
            <person name="Brodie E.L."/>
            <person name="Williams K.H."/>
            <person name="Hubbard S.S."/>
            <person name="Banfield J.F."/>
        </authorList>
    </citation>
    <scope>NUCLEOTIDE SEQUENCE [LARGE SCALE GENOMIC DNA]</scope>
</reference>
<evidence type="ECO:0000313" key="6">
    <source>
        <dbReference type="EMBL" id="OGY66711.1"/>
    </source>
</evidence>
<evidence type="ECO:0000313" key="7">
    <source>
        <dbReference type="Proteomes" id="UP000177690"/>
    </source>
</evidence>
<keyword evidence="3 4" id="KW-0687">Ribonucleoprotein</keyword>
<protein>
    <recommendedName>
        <fullName evidence="5">30S ribosomal protein S17</fullName>
    </recommendedName>
</protein>
<keyword evidence="2 4" id="KW-0689">Ribosomal protein</keyword>
<dbReference type="Proteomes" id="UP000177690">
    <property type="component" value="Unassembled WGS sequence"/>
</dbReference>
<keyword evidence="5" id="KW-0699">rRNA-binding</keyword>
<dbReference type="AlphaFoldDB" id="A0A1G1ZQC4"/>
<dbReference type="InterPro" id="IPR012340">
    <property type="entry name" value="NA-bd_OB-fold"/>
</dbReference>
<dbReference type="PRINTS" id="PR00973">
    <property type="entry name" value="RIBOSOMALS17"/>
</dbReference>
<name>A0A1G1ZQC4_9BACT</name>
<sequence length="63" mass="7630">MNKTRVVAVDHFRVHAKYLKQYKLTTKFKAHDENNEYKTGDNVVIEETRPLSKEKRWRIINKI</sequence>
<dbReference type="GO" id="GO:0019843">
    <property type="term" value="F:rRNA binding"/>
    <property type="evidence" value="ECO:0007669"/>
    <property type="project" value="UniProtKB-KW"/>
</dbReference>
<dbReference type="STRING" id="1798409.A3I24_03455"/>
<dbReference type="GO" id="GO:0006412">
    <property type="term" value="P:translation"/>
    <property type="evidence" value="ECO:0007669"/>
    <property type="project" value="InterPro"/>
</dbReference>
<comment type="similarity">
    <text evidence="1 4">Belongs to the universal ribosomal protein uS17 family.</text>
</comment>
<evidence type="ECO:0000256" key="5">
    <source>
        <dbReference type="RuleBase" id="RU003873"/>
    </source>
</evidence>
<dbReference type="PROSITE" id="PS00056">
    <property type="entry name" value="RIBOSOMAL_S17"/>
    <property type="match status" value="1"/>
</dbReference>
<dbReference type="Gene3D" id="2.40.50.140">
    <property type="entry name" value="Nucleic acid-binding proteins"/>
    <property type="match status" value="1"/>
</dbReference>
<dbReference type="PANTHER" id="PTHR10744:SF1">
    <property type="entry name" value="SMALL RIBOSOMAL SUBUNIT PROTEIN US17M"/>
    <property type="match status" value="1"/>
</dbReference>
<dbReference type="GO" id="GO:0022627">
    <property type="term" value="C:cytosolic small ribosomal subunit"/>
    <property type="evidence" value="ECO:0007669"/>
    <property type="project" value="TreeGrafter"/>
</dbReference>
<dbReference type="EMBL" id="MHJL01000037">
    <property type="protein sequence ID" value="OGY66711.1"/>
    <property type="molecule type" value="Genomic_DNA"/>
</dbReference>